<reference evidence="4 5" key="1">
    <citation type="submission" date="2019-09" db="EMBL/GenBank/DDBJ databases">
        <title>Genomes of Cryomorphaceae.</title>
        <authorList>
            <person name="Bowman J.P."/>
        </authorList>
    </citation>
    <scope>NUCLEOTIDE SEQUENCE [LARGE SCALE GENOMIC DNA]</scope>
    <source>
        <strain evidence="4 5">KCTC 52047</strain>
    </source>
</reference>
<dbReference type="PANTHER" id="PTHR11203">
    <property type="entry name" value="CLEAVAGE AND POLYADENYLATION SPECIFICITY FACTOR FAMILY MEMBER"/>
    <property type="match status" value="1"/>
</dbReference>
<dbReference type="OrthoDB" id="9803916at2"/>
<gene>
    <name evidence="4" type="ORF">F3059_00135</name>
</gene>
<comment type="caution">
    <text evidence="4">The sequence shown here is derived from an EMBL/GenBank/DDBJ whole genome shotgun (WGS) entry which is preliminary data.</text>
</comment>
<evidence type="ECO:0000259" key="2">
    <source>
        <dbReference type="SMART" id="SM00849"/>
    </source>
</evidence>
<dbReference type="InterPro" id="IPR001279">
    <property type="entry name" value="Metallo-B-lactamas"/>
</dbReference>
<dbReference type="AlphaFoldDB" id="A0A6N6MAP8"/>
<dbReference type="Gene3D" id="3.60.15.10">
    <property type="entry name" value="Ribonuclease Z/Hydroxyacylglutathione hydrolase-like"/>
    <property type="match status" value="1"/>
</dbReference>
<dbReference type="GO" id="GO:0004521">
    <property type="term" value="F:RNA endonuclease activity"/>
    <property type="evidence" value="ECO:0007669"/>
    <property type="project" value="TreeGrafter"/>
</dbReference>
<dbReference type="Pfam" id="PF00753">
    <property type="entry name" value="Lactamase_B"/>
    <property type="match status" value="1"/>
</dbReference>
<evidence type="ECO:0000313" key="5">
    <source>
        <dbReference type="Proteomes" id="UP000435357"/>
    </source>
</evidence>
<dbReference type="Pfam" id="PF10996">
    <property type="entry name" value="Beta-Casp"/>
    <property type="match status" value="1"/>
</dbReference>
<sequence length="457" mass="52143">MQQETRAKLQFWGAAGTVTGSKTLVRYNNKKVLVDCGMFQGLKELRLKNRDDFPINPSEIDAVILTHAHLDHCGMLPALVKNGFAGTIHCTAPTAELAKIILLDSAKIQEEEAEDANKRGYSSHKEAKPLYDRQDAELVFPLFKIHDNSEYVFIDQEIKFQFHHAGHILGAAMVEMELGEDTIVFSGDIGRQKPHLLYPPKKLEKADYIVLESTYGNRNHPDEDPVEALERVILDTLDRQGILMIPTFAVERAQEIIYFIAKLRQQEKIPRIPFYLDSPMAKSATEVFYRFPDWHLLSNEDVQMMQDECTMIEDYYRSQMIIQDKKPKIVLAGSGMITGGRILYYLQKHMGNPNNTILLAGFQAEGTRGRSLMNGEKELKFFGDWYQLKAKVEHLNTLSAHGDQTDLLDWVGQFEKRPKKVFLNHGEPMASHCLALKLKDTLNLDAEETKMGLTYRL</sequence>
<keyword evidence="5" id="KW-1185">Reference proteome</keyword>
<dbReference type="InterPro" id="IPR036866">
    <property type="entry name" value="RibonucZ/Hydroxyglut_hydro"/>
</dbReference>
<organism evidence="4 5">
    <name type="scientific">Salibacter halophilus</name>
    <dbReference type="NCBI Taxonomy" id="1803916"/>
    <lineage>
        <taxon>Bacteria</taxon>
        <taxon>Pseudomonadati</taxon>
        <taxon>Bacteroidota</taxon>
        <taxon>Flavobacteriia</taxon>
        <taxon>Flavobacteriales</taxon>
        <taxon>Salibacteraceae</taxon>
        <taxon>Salibacter</taxon>
    </lineage>
</organism>
<keyword evidence="1 4" id="KW-0378">Hydrolase</keyword>
<dbReference type="InterPro" id="IPR011108">
    <property type="entry name" value="RMMBL"/>
</dbReference>
<feature type="domain" description="Beta-Casp" evidence="3">
    <location>
        <begin position="253"/>
        <end position="372"/>
    </location>
</feature>
<accession>A0A6N6MAP8</accession>
<dbReference type="EMBL" id="WACR01000001">
    <property type="protein sequence ID" value="KAB1065916.1"/>
    <property type="molecule type" value="Genomic_DNA"/>
</dbReference>
<evidence type="ECO:0000313" key="4">
    <source>
        <dbReference type="EMBL" id="KAB1065916.1"/>
    </source>
</evidence>
<dbReference type="RefSeq" id="WP_151165904.1">
    <property type="nucleotide sequence ID" value="NZ_WACR01000001.1"/>
</dbReference>
<evidence type="ECO:0000259" key="3">
    <source>
        <dbReference type="SMART" id="SM01027"/>
    </source>
</evidence>
<dbReference type="PANTHER" id="PTHR11203:SF37">
    <property type="entry name" value="INTEGRATOR COMPLEX SUBUNIT 11"/>
    <property type="match status" value="1"/>
</dbReference>
<dbReference type="Proteomes" id="UP000435357">
    <property type="component" value="Unassembled WGS sequence"/>
</dbReference>
<feature type="domain" description="Metallo-beta-lactamase" evidence="2">
    <location>
        <begin position="19"/>
        <end position="220"/>
    </location>
</feature>
<dbReference type="SMART" id="SM01027">
    <property type="entry name" value="Beta-Casp"/>
    <property type="match status" value="1"/>
</dbReference>
<dbReference type="GO" id="GO:0016787">
    <property type="term" value="F:hydrolase activity"/>
    <property type="evidence" value="ECO:0007669"/>
    <property type="project" value="UniProtKB-KW"/>
</dbReference>
<dbReference type="CDD" id="cd16295">
    <property type="entry name" value="TTHA0252-CPSF-like_MBL-fold"/>
    <property type="match status" value="1"/>
</dbReference>
<dbReference type="Gene3D" id="3.40.50.10890">
    <property type="match status" value="1"/>
</dbReference>
<protein>
    <submittedName>
        <fullName evidence="4">MBL fold metallo-hydrolase</fullName>
    </submittedName>
</protein>
<dbReference type="InterPro" id="IPR022712">
    <property type="entry name" value="Beta_Casp"/>
</dbReference>
<dbReference type="Pfam" id="PF07521">
    <property type="entry name" value="RMMBL"/>
    <property type="match status" value="1"/>
</dbReference>
<name>A0A6N6MAP8_9FLAO</name>
<evidence type="ECO:0000256" key="1">
    <source>
        <dbReference type="ARBA" id="ARBA00022801"/>
    </source>
</evidence>
<dbReference type="InterPro" id="IPR050698">
    <property type="entry name" value="MBL"/>
</dbReference>
<proteinExistence type="predicted"/>
<dbReference type="SMART" id="SM00849">
    <property type="entry name" value="Lactamase_B"/>
    <property type="match status" value="1"/>
</dbReference>
<dbReference type="SUPFAM" id="SSF56281">
    <property type="entry name" value="Metallo-hydrolase/oxidoreductase"/>
    <property type="match status" value="1"/>
</dbReference>